<keyword evidence="1" id="KW-1133">Transmembrane helix</keyword>
<evidence type="ECO:0000313" key="3">
    <source>
        <dbReference type="Proteomes" id="UP000262954"/>
    </source>
</evidence>
<reference evidence="2 3" key="1">
    <citation type="journal article" date="2018" name="Nat. Biotechnol.">
        <title>A standardized bacterial taxonomy based on genome phylogeny substantially revises the tree of life.</title>
        <authorList>
            <person name="Parks D.H."/>
            <person name="Chuvochina M."/>
            <person name="Waite D.W."/>
            <person name="Rinke C."/>
            <person name="Skarshewski A."/>
            <person name="Chaumeil P.A."/>
            <person name="Hugenholtz P."/>
        </authorList>
    </citation>
    <scope>NUCLEOTIDE SEQUENCE [LARGE SCALE GENOMIC DNA]</scope>
    <source>
        <strain evidence="2">UBA11482</strain>
    </source>
</reference>
<feature type="transmembrane region" description="Helical" evidence="1">
    <location>
        <begin position="43"/>
        <end position="59"/>
    </location>
</feature>
<feature type="transmembrane region" description="Helical" evidence="1">
    <location>
        <begin position="162"/>
        <end position="184"/>
    </location>
</feature>
<feature type="transmembrane region" description="Helical" evidence="1">
    <location>
        <begin position="190"/>
        <end position="213"/>
    </location>
</feature>
<name>A0A316QZ10_9BACT</name>
<comment type="caution">
    <text evidence="2">The sequence shown here is derived from an EMBL/GenBank/DDBJ whole genome shotgun (WGS) entry which is preliminary data.</text>
</comment>
<dbReference type="AlphaFoldDB" id="A0A316QZ10"/>
<sequence>MFFKESFLAVRQFLGHYLDQSQDRESEQVTVEAIREGIEFKGSTIWILIFAIFIASLGLNTNSTAVIIGAMLISPLMGPIMGIGLGLGINDFELIKKSFRNLGVATIFSVLTSTLYFLISPLNEARSELLARTSPTIYDVLIALFGGLAGIVAMATKQKGNVIPGVAIATALMPPLCTAGFGLANGNMHYFFGAFYLFFINSVFIAFATTMGVKAMKFSKKQFVDKDREKTVQRIVYSILLLTMTPSVIITYNMIRQNYFETSAFQFVNQQFNLPDIQVLSKTASFESGQKVIRVSLIGQELSKDSILAIESRLPKYGLAGTKLILSQGFASNKEIDLKSLNSMMFQDIYKDNQQQIALLNKKVDSLRTVVSRYQQYDTIGVAISPEIKVLFPLVENIAVTKSVFSSVETGKLDTMTLAVVRYAKPMSKAEQSRFVQWLEARLAVKSIKIVPE</sequence>
<organism evidence="2 3">
    <name type="scientific">Coprobacter fastidiosus</name>
    <dbReference type="NCBI Taxonomy" id="1099853"/>
    <lineage>
        <taxon>Bacteria</taxon>
        <taxon>Pseudomonadati</taxon>
        <taxon>Bacteroidota</taxon>
        <taxon>Bacteroidia</taxon>
        <taxon>Bacteroidales</taxon>
        <taxon>Barnesiellaceae</taxon>
        <taxon>Coprobacter</taxon>
    </lineage>
</organism>
<dbReference type="Pfam" id="PF04087">
    <property type="entry name" value="DUF389"/>
    <property type="match status" value="1"/>
</dbReference>
<accession>A0A316QZ10</accession>
<gene>
    <name evidence="2" type="ORF">DDY73_07055</name>
</gene>
<proteinExistence type="predicted"/>
<dbReference type="Proteomes" id="UP000262954">
    <property type="component" value="Unassembled WGS sequence"/>
</dbReference>
<dbReference type="RefSeq" id="WP_303009181.1">
    <property type="nucleotide sequence ID" value="NZ_CAUAJF010000100.1"/>
</dbReference>
<feature type="transmembrane region" description="Helical" evidence="1">
    <location>
        <begin position="99"/>
        <end position="117"/>
    </location>
</feature>
<protein>
    <submittedName>
        <fullName evidence="2">TIGR00341 family protein</fullName>
    </submittedName>
</protein>
<feature type="transmembrane region" description="Helical" evidence="1">
    <location>
        <begin position="65"/>
        <end position="87"/>
    </location>
</feature>
<keyword evidence="1" id="KW-0472">Membrane</keyword>
<dbReference type="NCBIfam" id="TIGR00341">
    <property type="entry name" value="TIGR00341 family protein"/>
    <property type="match status" value="1"/>
</dbReference>
<dbReference type="PANTHER" id="PTHR20992">
    <property type="entry name" value="AT15442P-RELATED"/>
    <property type="match status" value="1"/>
</dbReference>
<evidence type="ECO:0000256" key="1">
    <source>
        <dbReference type="SAM" id="Phobius"/>
    </source>
</evidence>
<evidence type="ECO:0000313" key="2">
    <source>
        <dbReference type="EMBL" id="HBJ08749.1"/>
    </source>
</evidence>
<feature type="transmembrane region" description="Helical" evidence="1">
    <location>
        <begin position="234"/>
        <end position="255"/>
    </location>
</feature>
<dbReference type="EMBL" id="DNWC01000092">
    <property type="protein sequence ID" value="HBJ08749.1"/>
    <property type="molecule type" value="Genomic_DNA"/>
</dbReference>
<feature type="transmembrane region" description="Helical" evidence="1">
    <location>
        <begin position="137"/>
        <end position="155"/>
    </location>
</feature>
<keyword evidence="1" id="KW-0812">Transmembrane</keyword>
<dbReference type="PANTHER" id="PTHR20992:SF9">
    <property type="entry name" value="AT15442P-RELATED"/>
    <property type="match status" value="1"/>
</dbReference>
<dbReference type="InterPro" id="IPR005240">
    <property type="entry name" value="DUF389"/>
</dbReference>